<name>A0ABV2CZH9_9SPHN</name>
<comment type="caution">
    <text evidence="1">The sequence shown here is derived from an EMBL/GenBank/DDBJ whole genome shotgun (WGS) entry which is preliminary data.</text>
</comment>
<dbReference type="EMBL" id="JBEWLY010000008">
    <property type="protein sequence ID" value="MET1754819.1"/>
    <property type="molecule type" value="Genomic_DNA"/>
</dbReference>
<dbReference type="Proteomes" id="UP001548713">
    <property type="component" value="Unassembled WGS sequence"/>
</dbReference>
<accession>A0ABV2CZH9</accession>
<protein>
    <submittedName>
        <fullName evidence="1">Uncharacterized protein</fullName>
    </submittedName>
</protein>
<sequence>MHAVTEVDREAAEELRVLLADLSGFWYNPDDTGPLCAALARHRVQSELRMLEKISQAGLLAIPGERGQGESDSLTAPAFDIRTRRRLPNALNR</sequence>
<gene>
    <name evidence="1" type="ORF">ABVV53_05005</name>
</gene>
<dbReference type="RefSeq" id="WP_353983280.1">
    <property type="nucleotide sequence ID" value="NZ_JBEWLY010000008.1"/>
</dbReference>
<organism evidence="1 2">
    <name type="scientific">Novosphingobium kalidii</name>
    <dbReference type="NCBI Taxonomy" id="3230299"/>
    <lineage>
        <taxon>Bacteria</taxon>
        <taxon>Pseudomonadati</taxon>
        <taxon>Pseudomonadota</taxon>
        <taxon>Alphaproteobacteria</taxon>
        <taxon>Sphingomonadales</taxon>
        <taxon>Sphingomonadaceae</taxon>
        <taxon>Novosphingobium</taxon>
    </lineage>
</organism>
<evidence type="ECO:0000313" key="2">
    <source>
        <dbReference type="Proteomes" id="UP001548713"/>
    </source>
</evidence>
<reference evidence="1 2" key="1">
    <citation type="submission" date="2024-07" db="EMBL/GenBank/DDBJ databases">
        <title>Novosphingobium kalidii RD2P27.</title>
        <authorList>
            <person name="Sun J.-Q."/>
        </authorList>
    </citation>
    <scope>NUCLEOTIDE SEQUENCE [LARGE SCALE GENOMIC DNA]</scope>
    <source>
        <strain evidence="1 2">RD2P27</strain>
    </source>
</reference>
<evidence type="ECO:0000313" key="1">
    <source>
        <dbReference type="EMBL" id="MET1754819.1"/>
    </source>
</evidence>
<proteinExistence type="predicted"/>
<keyword evidence="2" id="KW-1185">Reference proteome</keyword>